<keyword evidence="3" id="KW-1185">Reference proteome</keyword>
<dbReference type="AlphaFoldDB" id="A0AAD7CJ57"/>
<protein>
    <submittedName>
        <fullName evidence="2">Uncharacterized protein</fullName>
    </submittedName>
</protein>
<dbReference type="EMBL" id="JARKIE010000377">
    <property type="protein sequence ID" value="KAJ7648515.1"/>
    <property type="molecule type" value="Genomic_DNA"/>
</dbReference>
<evidence type="ECO:0000313" key="3">
    <source>
        <dbReference type="Proteomes" id="UP001221757"/>
    </source>
</evidence>
<sequence length="224" mass="24631">MDVDPHVLSRGNSASRELERGVAAARRLSAVLTASPHLLHSIQHLSIPLKSELLVSLSSTLFPVLQKISFTVPALQDNDISCCQRFIALPSLREVELTNSCGALDVDHLSSIFEPCTQNLDSITFGGFPIKPTRGLDISAPVPPRNRESRAGIKKLKLYKPDNLVIWLLSPSSPFDLTSLVGVEIEDGPGAWCKRPSPDPHLDFRPTPYKPTVHSRRLLPTESF</sequence>
<feature type="region of interest" description="Disordered" evidence="1">
    <location>
        <begin position="196"/>
        <end position="224"/>
    </location>
</feature>
<proteinExistence type="predicted"/>
<comment type="caution">
    <text evidence="2">The sequence shown here is derived from an EMBL/GenBank/DDBJ whole genome shotgun (WGS) entry which is preliminary data.</text>
</comment>
<organism evidence="2 3">
    <name type="scientific">Mycena rosella</name>
    <name type="common">Pink bonnet</name>
    <name type="synonym">Agaricus rosellus</name>
    <dbReference type="NCBI Taxonomy" id="1033263"/>
    <lineage>
        <taxon>Eukaryota</taxon>
        <taxon>Fungi</taxon>
        <taxon>Dikarya</taxon>
        <taxon>Basidiomycota</taxon>
        <taxon>Agaricomycotina</taxon>
        <taxon>Agaricomycetes</taxon>
        <taxon>Agaricomycetidae</taxon>
        <taxon>Agaricales</taxon>
        <taxon>Marasmiineae</taxon>
        <taxon>Mycenaceae</taxon>
        <taxon>Mycena</taxon>
    </lineage>
</organism>
<name>A0AAD7CJ57_MYCRO</name>
<dbReference type="Proteomes" id="UP001221757">
    <property type="component" value="Unassembled WGS sequence"/>
</dbReference>
<reference evidence="2" key="1">
    <citation type="submission" date="2023-03" db="EMBL/GenBank/DDBJ databases">
        <title>Massive genome expansion in bonnet fungi (Mycena s.s.) driven by repeated elements and novel gene families across ecological guilds.</title>
        <authorList>
            <consortium name="Lawrence Berkeley National Laboratory"/>
            <person name="Harder C.B."/>
            <person name="Miyauchi S."/>
            <person name="Viragh M."/>
            <person name="Kuo A."/>
            <person name="Thoen E."/>
            <person name="Andreopoulos B."/>
            <person name="Lu D."/>
            <person name="Skrede I."/>
            <person name="Drula E."/>
            <person name="Henrissat B."/>
            <person name="Morin E."/>
            <person name="Kohler A."/>
            <person name="Barry K."/>
            <person name="LaButti K."/>
            <person name="Morin E."/>
            <person name="Salamov A."/>
            <person name="Lipzen A."/>
            <person name="Mereny Z."/>
            <person name="Hegedus B."/>
            <person name="Baldrian P."/>
            <person name="Stursova M."/>
            <person name="Weitz H."/>
            <person name="Taylor A."/>
            <person name="Grigoriev I.V."/>
            <person name="Nagy L.G."/>
            <person name="Martin F."/>
            <person name="Kauserud H."/>
        </authorList>
    </citation>
    <scope>NUCLEOTIDE SEQUENCE</scope>
    <source>
        <strain evidence="2">CBHHK067</strain>
    </source>
</reference>
<evidence type="ECO:0000256" key="1">
    <source>
        <dbReference type="SAM" id="MobiDB-lite"/>
    </source>
</evidence>
<evidence type="ECO:0000313" key="2">
    <source>
        <dbReference type="EMBL" id="KAJ7648515.1"/>
    </source>
</evidence>
<accession>A0AAD7CJ57</accession>
<gene>
    <name evidence="2" type="ORF">B0H17DRAFT_429189</name>
</gene>